<evidence type="ECO:0000256" key="1">
    <source>
        <dbReference type="ARBA" id="ARBA00005101"/>
    </source>
</evidence>
<protein>
    <recommendedName>
        <fullName evidence="3">Acetoin utilization protein AcuC</fullName>
    </recommendedName>
</protein>
<dbReference type="RefSeq" id="WP_091692600.1">
    <property type="nucleotide sequence ID" value="NZ_FPCG01000001.1"/>
</dbReference>
<sequence length="403" mass="43617">MSSTRDDQVPTAVMWDEVLLSYKFSEAHPMAPVRLELTHALAEQLDVFEAQNIQLVTPPEATDEQLQLVHSPEFIQAVRSCSCGDGTDRQDLGLGTEDNPVFEGLHAAAARIAGGSMRAAEMIWSGEVQHAVNFAGGMHHAHRDSASGFCIYNDCALAIQRLLDLGAERVAYVDLDAHHGDGVESIFWDDPRVLTISVHETGISLFPGTGFANNAGGQDALGTAVNVALPPGTGDSGFLRSVHAVVPQLLQAFDPQALVTQHGCDGHRDDPLTNLMMSVDGQRQLVLDAADWARDFAQDRWLATGGGGYSPFTVVPRTWTHLIGAAAGHPIPSGTALPATWREQAATRGGLELDEMPTTMGDSADVWWRSWEVGYDPSDAVDQTIMATRKEIFPYHGLDPWFD</sequence>
<dbReference type="Proteomes" id="UP000198881">
    <property type="component" value="Unassembled WGS sequence"/>
</dbReference>
<dbReference type="AlphaFoldDB" id="A0A1I7MDS0"/>
<dbReference type="SUPFAM" id="SSF52768">
    <property type="entry name" value="Arginase/deacetylase"/>
    <property type="match status" value="1"/>
</dbReference>
<dbReference type="InterPro" id="IPR003085">
    <property type="entry name" value="AcuC"/>
</dbReference>
<dbReference type="InterPro" id="IPR023696">
    <property type="entry name" value="Ureohydrolase_dom_sf"/>
</dbReference>
<dbReference type="CDD" id="cd09994">
    <property type="entry name" value="HDAC_AcuC_like"/>
    <property type="match status" value="1"/>
</dbReference>
<name>A0A1I7MDS0_9MICC</name>
<dbReference type="STRING" id="574650.SAMN04487966_1013"/>
<dbReference type="InterPro" id="IPR023801">
    <property type="entry name" value="His_deacetylse_dom"/>
</dbReference>
<reference evidence="6 7" key="1">
    <citation type="submission" date="2016-10" db="EMBL/GenBank/DDBJ databases">
        <authorList>
            <person name="de Groot N.N."/>
        </authorList>
    </citation>
    <scope>NUCLEOTIDE SEQUENCE [LARGE SCALE GENOMIC DNA]</scope>
    <source>
        <strain evidence="6 7">CGMCC 1.7054</strain>
    </source>
</reference>
<dbReference type="GO" id="GO:0040029">
    <property type="term" value="P:epigenetic regulation of gene expression"/>
    <property type="evidence" value="ECO:0007669"/>
    <property type="project" value="TreeGrafter"/>
</dbReference>
<dbReference type="PANTHER" id="PTHR10625:SF10">
    <property type="entry name" value="HISTONE DEACETYLASE HDAC1"/>
    <property type="match status" value="1"/>
</dbReference>
<dbReference type="InterPro" id="IPR037138">
    <property type="entry name" value="His_deacetylse_dom_sf"/>
</dbReference>
<evidence type="ECO:0000313" key="6">
    <source>
        <dbReference type="EMBL" id="SFV19990.1"/>
    </source>
</evidence>
<keyword evidence="7" id="KW-1185">Reference proteome</keyword>
<dbReference type="GO" id="GO:0045150">
    <property type="term" value="P:acetoin catabolic process"/>
    <property type="evidence" value="ECO:0007669"/>
    <property type="project" value="UniProtKB-UniPathway"/>
</dbReference>
<dbReference type="GO" id="GO:0004407">
    <property type="term" value="F:histone deacetylase activity"/>
    <property type="evidence" value="ECO:0007669"/>
    <property type="project" value="TreeGrafter"/>
</dbReference>
<evidence type="ECO:0000256" key="2">
    <source>
        <dbReference type="ARBA" id="ARBA00005947"/>
    </source>
</evidence>
<evidence type="ECO:0000259" key="5">
    <source>
        <dbReference type="Pfam" id="PF00850"/>
    </source>
</evidence>
<dbReference type="PRINTS" id="PR01270">
    <property type="entry name" value="HDASUPER"/>
</dbReference>
<dbReference type="UniPathway" id="UPA00040"/>
<dbReference type="PRINTS" id="PR01272">
    <property type="entry name" value="ACUCPROTEIN"/>
</dbReference>
<keyword evidence="4" id="KW-0006">Acetoin catabolism</keyword>
<comment type="pathway">
    <text evidence="1">Ketone degradation; acetoin degradation.</text>
</comment>
<dbReference type="EMBL" id="FPCG01000001">
    <property type="protein sequence ID" value="SFV19990.1"/>
    <property type="molecule type" value="Genomic_DNA"/>
</dbReference>
<dbReference type="OrthoDB" id="9808367at2"/>
<dbReference type="Gene3D" id="3.40.800.20">
    <property type="entry name" value="Histone deacetylase domain"/>
    <property type="match status" value="1"/>
</dbReference>
<feature type="domain" description="Histone deacetylase" evidence="5">
    <location>
        <begin position="28"/>
        <end position="324"/>
    </location>
</feature>
<evidence type="ECO:0000256" key="4">
    <source>
        <dbReference type="ARBA" id="ARBA00022627"/>
    </source>
</evidence>
<accession>A0A1I7MDS0</accession>
<dbReference type="Pfam" id="PF00850">
    <property type="entry name" value="Hist_deacetyl"/>
    <property type="match status" value="1"/>
</dbReference>
<proteinExistence type="inferred from homology"/>
<organism evidence="6 7">
    <name type="scientific">Micrococcus terreus</name>
    <dbReference type="NCBI Taxonomy" id="574650"/>
    <lineage>
        <taxon>Bacteria</taxon>
        <taxon>Bacillati</taxon>
        <taxon>Actinomycetota</taxon>
        <taxon>Actinomycetes</taxon>
        <taxon>Micrococcales</taxon>
        <taxon>Micrococcaceae</taxon>
        <taxon>Micrococcus</taxon>
    </lineage>
</organism>
<dbReference type="PANTHER" id="PTHR10625">
    <property type="entry name" value="HISTONE DEACETYLASE HDAC1-RELATED"/>
    <property type="match status" value="1"/>
</dbReference>
<gene>
    <name evidence="6" type="ORF">SAMN04487966_1013</name>
</gene>
<evidence type="ECO:0000256" key="3">
    <source>
        <dbReference type="ARBA" id="ARBA00020218"/>
    </source>
</evidence>
<dbReference type="InterPro" id="IPR000286">
    <property type="entry name" value="HDACs"/>
</dbReference>
<comment type="similarity">
    <text evidence="2">Belongs to the histone deacetylase family.</text>
</comment>
<evidence type="ECO:0000313" key="7">
    <source>
        <dbReference type="Proteomes" id="UP000198881"/>
    </source>
</evidence>